<dbReference type="EMBL" id="UOEV01000063">
    <property type="protein sequence ID" value="VAW32711.1"/>
    <property type="molecule type" value="Genomic_DNA"/>
</dbReference>
<evidence type="ECO:0000313" key="2">
    <source>
        <dbReference type="EMBL" id="VAW32711.1"/>
    </source>
</evidence>
<protein>
    <submittedName>
        <fullName evidence="2">Uncharacterized protein</fullName>
    </submittedName>
</protein>
<organism evidence="2">
    <name type="scientific">hydrothermal vent metagenome</name>
    <dbReference type="NCBI Taxonomy" id="652676"/>
    <lineage>
        <taxon>unclassified sequences</taxon>
        <taxon>metagenomes</taxon>
        <taxon>ecological metagenomes</taxon>
    </lineage>
</organism>
<sequence>MMESFNTQRAYENDKRAVSHARKEHEKTGTKKTRREFLRELGILVTAISTITGIETADKFTSNARTRKNKSKKKEESITDKKIEDLKRNLREQNVSEKGDGLEKYTFLYDKERPHSFSTGALEGKKLSNLYAMYLGIDEKGVIPGKLQIDFKANIARLWRMKFGFDKHTDSPEKEKLVRERFLKEHKDLMDLAEHLYCSYNQSKAKKVSLDEYSKDIVRSTKSVQRAFMHAMYELRNDAKFPRARRALIEKMASRISSRKLIACSLTELMPSADGETNAIVLDFLLRNAGTDFIDVIPSVHDLLASFGPYQLTPALFAPGGVGHLSEKVEALLPKGLISKSVEEVSGTEHHKVAYFVAIEHLTQLSGKLSQRELVIAEERIAKTPQDILHKEILAFIAMSHHLPTEAYSYFGHVFTQAPKLYKREFEKSINHMHNKGLRMYVQKALSNYDFLSKRGALTSV</sequence>
<feature type="compositionally biased region" description="Basic and acidic residues" evidence="1">
    <location>
        <begin position="11"/>
        <end position="33"/>
    </location>
</feature>
<name>A0A3B0UNG3_9ZZZZ</name>
<feature type="region of interest" description="Disordered" evidence="1">
    <location>
        <begin position="1"/>
        <end position="33"/>
    </location>
</feature>
<dbReference type="AlphaFoldDB" id="A0A3B0UNG3"/>
<evidence type="ECO:0000256" key="1">
    <source>
        <dbReference type="SAM" id="MobiDB-lite"/>
    </source>
</evidence>
<feature type="compositionally biased region" description="Polar residues" evidence="1">
    <location>
        <begin position="1"/>
        <end position="10"/>
    </location>
</feature>
<accession>A0A3B0UNG3</accession>
<proteinExistence type="predicted"/>
<gene>
    <name evidence="2" type="ORF">MNBD_CPR01-514</name>
</gene>
<reference evidence="2" key="1">
    <citation type="submission" date="2018-06" db="EMBL/GenBank/DDBJ databases">
        <authorList>
            <person name="Zhirakovskaya E."/>
        </authorList>
    </citation>
    <scope>NUCLEOTIDE SEQUENCE</scope>
</reference>